<reference evidence="2" key="1">
    <citation type="submission" date="2014-09" db="EMBL/GenBank/DDBJ databases">
        <authorList>
            <person name="Sharma Rahul"/>
            <person name="Thines Marco"/>
        </authorList>
    </citation>
    <scope>NUCLEOTIDE SEQUENCE [LARGE SCALE GENOMIC DNA]</scope>
</reference>
<dbReference type="RefSeq" id="XP_024574416.1">
    <property type="nucleotide sequence ID" value="XM_024723440.1"/>
</dbReference>
<dbReference type="AlphaFoldDB" id="A0A0P1AAY5"/>
<dbReference type="GeneID" id="36401140"/>
<organism evidence="1 2">
    <name type="scientific">Plasmopara halstedii</name>
    <name type="common">Downy mildew of sunflower</name>
    <dbReference type="NCBI Taxonomy" id="4781"/>
    <lineage>
        <taxon>Eukaryota</taxon>
        <taxon>Sar</taxon>
        <taxon>Stramenopiles</taxon>
        <taxon>Oomycota</taxon>
        <taxon>Peronosporomycetes</taxon>
        <taxon>Peronosporales</taxon>
        <taxon>Peronosporaceae</taxon>
        <taxon>Plasmopara</taxon>
    </lineage>
</organism>
<dbReference type="Proteomes" id="UP000054928">
    <property type="component" value="Unassembled WGS sequence"/>
</dbReference>
<name>A0A0P1AAY5_PLAHL</name>
<dbReference type="EMBL" id="CCYD01000291">
    <property type="protein sequence ID" value="CEG38047.1"/>
    <property type="molecule type" value="Genomic_DNA"/>
</dbReference>
<evidence type="ECO:0000313" key="2">
    <source>
        <dbReference type="Proteomes" id="UP000054928"/>
    </source>
</evidence>
<evidence type="ECO:0000313" key="1">
    <source>
        <dbReference type="EMBL" id="CEG38047.1"/>
    </source>
</evidence>
<proteinExistence type="predicted"/>
<sequence length="75" mass="8594">MVHIIRFASTERPGVEVNPSLKIWRVQMAISNVLRTDKQLRGSAQELALTCILAAEEKNRARLHFAPLYLALWNH</sequence>
<protein>
    <submittedName>
        <fullName evidence="1">Uncharacterized protein</fullName>
    </submittedName>
</protein>
<keyword evidence="2" id="KW-1185">Reference proteome</keyword>
<accession>A0A0P1AAY5</accession>